<dbReference type="Pfam" id="PF00881">
    <property type="entry name" value="Nitroreductase"/>
    <property type="match status" value="1"/>
</dbReference>
<evidence type="ECO:0000313" key="5">
    <source>
        <dbReference type="EMBL" id="ETW96331.1"/>
    </source>
</evidence>
<reference evidence="5 6" key="1">
    <citation type="journal article" date="2014" name="Nature">
        <title>An environmental bacterial taxon with a large and distinct metabolic repertoire.</title>
        <authorList>
            <person name="Wilson M.C."/>
            <person name="Mori T."/>
            <person name="Ruckert C."/>
            <person name="Uria A.R."/>
            <person name="Helf M.J."/>
            <person name="Takada K."/>
            <person name="Gernert C."/>
            <person name="Steffens U.A."/>
            <person name="Heycke N."/>
            <person name="Schmitt S."/>
            <person name="Rinke C."/>
            <person name="Helfrich E.J."/>
            <person name="Brachmann A.O."/>
            <person name="Gurgui C."/>
            <person name="Wakimoto T."/>
            <person name="Kracht M."/>
            <person name="Crusemann M."/>
            <person name="Hentschel U."/>
            <person name="Abe I."/>
            <person name="Matsunaga S."/>
            <person name="Kalinowski J."/>
            <person name="Takeyama H."/>
            <person name="Piel J."/>
        </authorList>
    </citation>
    <scope>NUCLEOTIDE SEQUENCE [LARGE SCALE GENOMIC DNA]</scope>
    <source>
        <strain evidence="6">TSY1</strain>
    </source>
</reference>
<keyword evidence="2" id="KW-0288">FMN</keyword>
<dbReference type="GO" id="GO:0016491">
    <property type="term" value="F:oxidoreductase activity"/>
    <property type="evidence" value="ECO:0007669"/>
    <property type="project" value="UniProtKB-KW"/>
</dbReference>
<accession>W4LG81</accession>
<dbReference type="PANTHER" id="PTHR23026:SF90">
    <property type="entry name" value="IODOTYROSINE DEIODINASE 1"/>
    <property type="match status" value="1"/>
</dbReference>
<keyword evidence="6" id="KW-1185">Reference proteome</keyword>
<keyword evidence="3" id="KW-0560">Oxidoreductase</keyword>
<evidence type="ECO:0000256" key="1">
    <source>
        <dbReference type="ARBA" id="ARBA00022630"/>
    </source>
</evidence>
<dbReference type="CDD" id="cd02062">
    <property type="entry name" value="Nitro_FMN_reductase"/>
    <property type="match status" value="1"/>
</dbReference>
<dbReference type="Proteomes" id="UP000019141">
    <property type="component" value="Unassembled WGS sequence"/>
</dbReference>
<gene>
    <name evidence="5" type="ORF">ETSY1_27010</name>
</gene>
<dbReference type="SUPFAM" id="SSF55469">
    <property type="entry name" value="FMN-dependent nitroreductase-like"/>
    <property type="match status" value="1"/>
</dbReference>
<evidence type="ECO:0000313" key="6">
    <source>
        <dbReference type="Proteomes" id="UP000019141"/>
    </source>
</evidence>
<dbReference type="InterPro" id="IPR050627">
    <property type="entry name" value="Nitroreductase/BluB"/>
</dbReference>
<evidence type="ECO:0000256" key="3">
    <source>
        <dbReference type="ARBA" id="ARBA00023002"/>
    </source>
</evidence>
<dbReference type="EMBL" id="AZHW01000801">
    <property type="protein sequence ID" value="ETW96331.1"/>
    <property type="molecule type" value="Genomic_DNA"/>
</dbReference>
<proteinExistence type="predicted"/>
<organism evidence="5 6">
    <name type="scientific">Entotheonella factor</name>
    <dbReference type="NCBI Taxonomy" id="1429438"/>
    <lineage>
        <taxon>Bacteria</taxon>
        <taxon>Pseudomonadati</taxon>
        <taxon>Nitrospinota/Tectimicrobiota group</taxon>
        <taxon>Candidatus Tectimicrobiota</taxon>
        <taxon>Candidatus Entotheonellia</taxon>
        <taxon>Candidatus Entotheonellales</taxon>
        <taxon>Candidatus Entotheonellaceae</taxon>
        <taxon>Candidatus Entotheonella</taxon>
    </lineage>
</organism>
<sequence length="88" mass="10081">MPNVAIQDSLYELMRTQRAVRRLRSDPIPKEVLTRILQAATWAPTGGNLQPWRMLLVTDRDKKAHLGDLYKVQWDQFVTGALGDSYTP</sequence>
<dbReference type="InterPro" id="IPR029479">
    <property type="entry name" value="Nitroreductase"/>
</dbReference>
<dbReference type="PANTHER" id="PTHR23026">
    <property type="entry name" value="NADPH NITROREDUCTASE"/>
    <property type="match status" value="1"/>
</dbReference>
<name>W4LG81_ENTF1</name>
<dbReference type="AlphaFoldDB" id="W4LG81"/>
<feature type="domain" description="Nitroreductase" evidence="4">
    <location>
        <begin position="15"/>
        <end position="76"/>
    </location>
</feature>
<protein>
    <recommendedName>
        <fullName evidence="4">Nitroreductase domain-containing protein</fullName>
    </recommendedName>
</protein>
<evidence type="ECO:0000256" key="2">
    <source>
        <dbReference type="ARBA" id="ARBA00022643"/>
    </source>
</evidence>
<dbReference type="HOGENOM" id="CLU_2463319_0_0_7"/>
<dbReference type="InterPro" id="IPR000415">
    <property type="entry name" value="Nitroreductase-like"/>
</dbReference>
<keyword evidence="1" id="KW-0285">Flavoprotein</keyword>
<comment type="caution">
    <text evidence="5">The sequence shown here is derived from an EMBL/GenBank/DDBJ whole genome shotgun (WGS) entry which is preliminary data.</text>
</comment>
<evidence type="ECO:0000259" key="4">
    <source>
        <dbReference type="Pfam" id="PF00881"/>
    </source>
</evidence>
<dbReference type="Gene3D" id="3.40.109.10">
    <property type="entry name" value="NADH Oxidase"/>
    <property type="match status" value="1"/>
</dbReference>